<dbReference type="PANTHER" id="PTHR43742">
    <property type="entry name" value="TRIMETHYLAMINE-N-OXIDE REDUCTASE"/>
    <property type="match status" value="1"/>
</dbReference>
<dbReference type="Gene3D" id="3.40.50.740">
    <property type="match status" value="1"/>
</dbReference>
<dbReference type="InterPro" id="IPR006963">
    <property type="entry name" value="Mopterin_OxRdtase_4Fe-4S_dom"/>
</dbReference>
<dbReference type="InterPro" id="IPR006657">
    <property type="entry name" value="MoPterin_dinucl-bd_dom"/>
</dbReference>
<evidence type="ECO:0000256" key="1">
    <source>
        <dbReference type="ARBA" id="ARBA00010312"/>
    </source>
</evidence>
<dbReference type="Gene3D" id="2.20.25.90">
    <property type="entry name" value="ADC-like domains"/>
    <property type="match status" value="1"/>
</dbReference>
<accession>A0ABP8PXF1</accession>
<comment type="similarity">
    <text evidence="1">Belongs to the prokaryotic molybdopterin-containing oxidoreductase family.</text>
</comment>
<evidence type="ECO:0000313" key="7">
    <source>
        <dbReference type="Proteomes" id="UP001500503"/>
    </source>
</evidence>
<keyword evidence="3" id="KW-0408">Iron</keyword>
<dbReference type="Pfam" id="PF04879">
    <property type="entry name" value="Molybdop_Fe4S4"/>
    <property type="match status" value="1"/>
</dbReference>
<dbReference type="EMBL" id="BAABHF010000019">
    <property type="protein sequence ID" value="GAA4493549.1"/>
    <property type="molecule type" value="Genomic_DNA"/>
</dbReference>
<sequence>MATEERVTYCRICEPLCGLIATVEDDRLVRLRPDDRHPLSRGFACPKGIAMTDVQNDPDRVLRPLRRRPDGSGFEPVSWDDALGDIGRRLRRILRDHGGPAVGWYFGNPGAFSYSHALWLQGFMTAVGSPNLFTAGSQDINNRFVASRLLYGSLTRVPIPDLARTEFLLIVGANPLVSHGSVVSTPRIRDRLRAITRRGGRVVVVDPRRSETARAFEHVPVRPDGDAWLLLSLLHVIFAEGLEDGAAIARQARGLDELRAMAAGHPPESTEGRTGVPPDVVRRLARDLARAGSAVAYGRTGSCLGRHGTLVAYLLDALNVVTGNLDRPGGAVFGSSPLGIERLADRFGLASYAKRRSRVGGFPDVLGSFPAALMAKEITTPGAGRVRALFVSAGNPVVSVPDGDELSAALSGLELFVSIDLYVNDTNRHADYVLPAATFLEREDLPVANLGLFTTPFAQFTEPVLRPYGEARQEWQIIDAIARRAGLLLFVPRRLGRVLGPALRRFPSPSPVFLLDLAVRLGPGGDLFGLRRGGLSLRALRRRPHGVVLADHVRTGVLRSVVRHRDRRVRLDPPEILAECARLGAEEDPAYPLRLIGLRELRSQNSWMHNSVTLMRGDRTHTARIHPADAAEHGLTDGRPCRITSPYGTIELPVTVTDEVMPGTVAVPHGWGHRGGGWRRANRAGGANVNVLTSSDPADLERLAGMAHLNGVPIRLGPPG</sequence>
<dbReference type="SUPFAM" id="SSF50692">
    <property type="entry name" value="ADC-like"/>
    <property type="match status" value="1"/>
</dbReference>
<dbReference type="InterPro" id="IPR050612">
    <property type="entry name" value="Prok_Mopterin_Oxidored"/>
</dbReference>
<gene>
    <name evidence="6" type="ORF">GCM10023191_031150</name>
</gene>
<keyword evidence="7" id="KW-1185">Reference proteome</keyword>
<dbReference type="Gene3D" id="3.40.228.10">
    <property type="entry name" value="Dimethylsulfoxide Reductase, domain 2"/>
    <property type="match status" value="1"/>
</dbReference>
<dbReference type="Proteomes" id="UP001500503">
    <property type="component" value="Unassembled WGS sequence"/>
</dbReference>
<feature type="domain" description="4Fe-4S Mo/W bis-MGD-type" evidence="5">
    <location>
        <begin position="3"/>
        <end position="59"/>
    </location>
</feature>
<dbReference type="Pfam" id="PF00384">
    <property type="entry name" value="Molybdopterin"/>
    <property type="match status" value="1"/>
</dbReference>
<keyword evidence="2" id="KW-0479">Metal-binding</keyword>
<dbReference type="PANTHER" id="PTHR43742:SF6">
    <property type="entry name" value="OXIDOREDUCTASE YYAE-RELATED"/>
    <property type="match status" value="1"/>
</dbReference>
<name>A0ABP8PXF1_9ACTN</name>
<comment type="caution">
    <text evidence="6">The sequence shown here is derived from an EMBL/GenBank/DDBJ whole genome shotgun (WGS) entry which is preliminary data.</text>
</comment>
<keyword evidence="4" id="KW-0411">Iron-sulfur</keyword>
<evidence type="ECO:0000256" key="2">
    <source>
        <dbReference type="ARBA" id="ARBA00022723"/>
    </source>
</evidence>
<dbReference type="RefSeq" id="WP_345463729.1">
    <property type="nucleotide sequence ID" value="NZ_BAABHF010000019.1"/>
</dbReference>
<dbReference type="InterPro" id="IPR006656">
    <property type="entry name" value="Mopterin_OxRdtase"/>
</dbReference>
<protein>
    <submittedName>
        <fullName evidence="6">Molybdopterin-dependent oxidoreductase</fullName>
    </submittedName>
</protein>
<evidence type="ECO:0000259" key="5">
    <source>
        <dbReference type="PROSITE" id="PS51669"/>
    </source>
</evidence>
<dbReference type="PROSITE" id="PS51669">
    <property type="entry name" value="4FE4S_MOW_BIS_MGD"/>
    <property type="match status" value="1"/>
</dbReference>
<dbReference type="SMART" id="SM00926">
    <property type="entry name" value="Molybdop_Fe4S4"/>
    <property type="match status" value="1"/>
</dbReference>
<proteinExistence type="inferred from homology"/>
<organism evidence="6 7">
    <name type="scientific">Actinoallomurus oryzae</name>
    <dbReference type="NCBI Taxonomy" id="502180"/>
    <lineage>
        <taxon>Bacteria</taxon>
        <taxon>Bacillati</taxon>
        <taxon>Actinomycetota</taxon>
        <taxon>Actinomycetes</taxon>
        <taxon>Streptosporangiales</taxon>
        <taxon>Thermomonosporaceae</taxon>
        <taxon>Actinoallomurus</taxon>
    </lineage>
</organism>
<dbReference type="Gene3D" id="2.40.40.20">
    <property type="match status" value="1"/>
</dbReference>
<dbReference type="SUPFAM" id="SSF53706">
    <property type="entry name" value="Formate dehydrogenase/DMSO reductase, domains 1-3"/>
    <property type="match status" value="1"/>
</dbReference>
<evidence type="ECO:0000256" key="3">
    <source>
        <dbReference type="ARBA" id="ARBA00023004"/>
    </source>
</evidence>
<evidence type="ECO:0000313" key="6">
    <source>
        <dbReference type="EMBL" id="GAA4493549.1"/>
    </source>
</evidence>
<dbReference type="InterPro" id="IPR009010">
    <property type="entry name" value="Asp_de-COase-like_dom_sf"/>
</dbReference>
<dbReference type="Pfam" id="PF01568">
    <property type="entry name" value="Molydop_binding"/>
    <property type="match status" value="1"/>
</dbReference>
<evidence type="ECO:0000256" key="4">
    <source>
        <dbReference type="ARBA" id="ARBA00023014"/>
    </source>
</evidence>
<reference evidence="7" key="1">
    <citation type="journal article" date="2019" name="Int. J. Syst. Evol. Microbiol.">
        <title>The Global Catalogue of Microorganisms (GCM) 10K type strain sequencing project: providing services to taxonomists for standard genome sequencing and annotation.</title>
        <authorList>
            <consortium name="The Broad Institute Genomics Platform"/>
            <consortium name="The Broad Institute Genome Sequencing Center for Infectious Disease"/>
            <person name="Wu L."/>
            <person name="Ma J."/>
        </authorList>
    </citation>
    <scope>NUCLEOTIDE SEQUENCE [LARGE SCALE GENOMIC DNA]</scope>
    <source>
        <strain evidence="7">JCM 17933</strain>
    </source>
</reference>